<keyword evidence="1" id="KW-0233">DNA recombination</keyword>
<dbReference type="Pfam" id="PF00589">
    <property type="entry name" value="Phage_integrase"/>
    <property type="match status" value="1"/>
</dbReference>
<reference evidence="3" key="1">
    <citation type="submission" date="2018-05" db="EMBL/GenBank/DDBJ databases">
        <authorList>
            <person name="Lanie J.A."/>
            <person name="Ng W.-L."/>
            <person name="Kazmierczak K.M."/>
            <person name="Andrzejewski T.M."/>
            <person name="Davidsen T.M."/>
            <person name="Wayne K.J."/>
            <person name="Tettelin H."/>
            <person name="Glass J.I."/>
            <person name="Rusch D."/>
            <person name="Podicherti R."/>
            <person name="Tsui H.-C.T."/>
            <person name="Winkler M.E."/>
        </authorList>
    </citation>
    <scope>NUCLEOTIDE SEQUENCE</scope>
</reference>
<dbReference type="InterPro" id="IPR013762">
    <property type="entry name" value="Integrase-like_cat_sf"/>
</dbReference>
<dbReference type="InterPro" id="IPR002104">
    <property type="entry name" value="Integrase_catalytic"/>
</dbReference>
<feature type="non-terminal residue" evidence="3">
    <location>
        <position position="259"/>
    </location>
</feature>
<dbReference type="InterPro" id="IPR011010">
    <property type="entry name" value="DNA_brk_join_enz"/>
</dbReference>
<feature type="domain" description="Tyr recombinase" evidence="2">
    <location>
        <begin position="139"/>
        <end position="259"/>
    </location>
</feature>
<dbReference type="GO" id="GO:0006310">
    <property type="term" value="P:DNA recombination"/>
    <property type="evidence" value="ECO:0007669"/>
    <property type="project" value="UniProtKB-KW"/>
</dbReference>
<evidence type="ECO:0000256" key="1">
    <source>
        <dbReference type="ARBA" id="ARBA00023172"/>
    </source>
</evidence>
<name>A0A382SXQ6_9ZZZZ</name>
<dbReference type="PROSITE" id="PS51898">
    <property type="entry name" value="TYR_RECOMBINASE"/>
    <property type="match status" value="1"/>
</dbReference>
<sequence>MASLYKKASGIYYLSVKFQGKRMTRSLGTRLIKTASALAPEMEKTILLSLLGANGEEAKKELSFKQCVELYLSEDHNWKPITRQRYRYLMNNYMANGLPDNPTTLAMTIRTVNACNRWSKKKRYIKSYTYLKGGSNFEMRTRVLSEHELALLFTAIKDKQFRDFVQLAYCTGARSGEIRCIPRENIKNGHIVVNGKTGERMVKLNSQAQVIIKQQDILWSYSKDFVSHKFKKEVRRLGIKDARFHDLRRTFGLNLIKQG</sequence>
<dbReference type="GO" id="GO:0003677">
    <property type="term" value="F:DNA binding"/>
    <property type="evidence" value="ECO:0007669"/>
    <property type="project" value="InterPro"/>
</dbReference>
<evidence type="ECO:0000313" key="3">
    <source>
        <dbReference type="EMBL" id="SVD14666.1"/>
    </source>
</evidence>
<gene>
    <name evidence="3" type="ORF">METZ01_LOCUS367520</name>
</gene>
<dbReference type="SUPFAM" id="SSF56349">
    <property type="entry name" value="DNA breaking-rejoining enzymes"/>
    <property type="match status" value="1"/>
</dbReference>
<dbReference type="Gene3D" id="1.10.443.10">
    <property type="entry name" value="Intergrase catalytic core"/>
    <property type="match status" value="1"/>
</dbReference>
<evidence type="ECO:0000259" key="2">
    <source>
        <dbReference type="PROSITE" id="PS51898"/>
    </source>
</evidence>
<dbReference type="AlphaFoldDB" id="A0A382SXQ6"/>
<dbReference type="EMBL" id="UINC01132384">
    <property type="protein sequence ID" value="SVD14666.1"/>
    <property type="molecule type" value="Genomic_DNA"/>
</dbReference>
<organism evidence="3">
    <name type="scientific">marine metagenome</name>
    <dbReference type="NCBI Taxonomy" id="408172"/>
    <lineage>
        <taxon>unclassified sequences</taxon>
        <taxon>metagenomes</taxon>
        <taxon>ecological metagenomes</taxon>
    </lineage>
</organism>
<accession>A0A382SXQ6</accession>
<dbReference type="GO" id="GO:0015074">
    <property type="term" value="P:DNA integration"/>
    <property type="evidence" value="ECO:0007669"/>
    <property type="project" value="InterPro"/>
</dbReference>
<proteinExistence type="predicted"/>
<protein>
    <recommendedName>
        <fullName evidence="2">Tyr recombinase domain-containing protein</fullName>
    </recommendedName>
</protein>